<reference evidence="2 3" key="1">
    <citation type="submission" date="2021-05" db="EMBL/GenBank/DDBJ databases">
        <title>Genome Assembly of Synthetic Allotetraploid Brassica napus Reveals Homoeologous Exchanges between Subgenomes.</title>
        <authorList>
            <person name="Davis J.T."/>
        </authorList>
    </citation>
    <scope>NUCLEOTIDE SEQUENCE [LARGE SCALE GENOMIC DNA]</scope>
    <source>
        <strain evidence="3">cv. Da-Ae</strain>
        <tissue evidence="2">Seedling</tissue>
    </source>
</reference>
<name>A0ABQ7Z4B3_BRANA</name>
<dbReference type="SMART" id="SM00256">
    <property type="entry name" value="FBOX"/>
    <property type="match status" value="1"/>
</dbReference>
<dbReference type="SUPFAM" id="SSF81383">
    <property type="entry name" value="F-box domain"/>
    <property type="match status" value="1"/>
</dbReference>
<evidence type="ECO:0000313" key="2">
    <source>
        <dbReference type="EMBL" id="KAH0874986.1"/>
    </source>
</evidence>
<organism evidence="2 3">
    <name type="scientific">Brassica napus</name>
    <name type="common">Rape</name>
    <dbReference type="NCBI Taxonomy" id="3708"/>
    <lineage>
        <taxon>Eukaryota</taxon>
        <taxon>Viridiplantae</taxon>
        <taxon>Streptophyta</taxon>
        <taxon>Embryophyta</taxon>
        <taxon>Tracheophyta</taxon>
        <taxon>Spermatophyta</taxon>
        <taxon>Magnoliopsida</taxon>
        <taxon>eudicotyledons</taxon>
        <taxon>Gunneridae</taxon>
        <taxon>Pentapetalae</taxon>
        <taxon>rosids</taxon>
        <taxon>malvids</taxon>
        <taxon>Brassicales</taxon>
        <taxon>Brassicaceae</taxon>
        <taxon>Brassiceae</taxon>
        <taxon>Brassica</taxon>
    </lineage>
</organism>
<feature type="domain" description="F-box" evidence="1">
    <location>
        <begin position="203"/>
        <end position="250"/>
    </location>
</feature>
<dbReference type="CDD" id="cd22160">
    <property type="entry name" value="F-box_AtFBL13-like"/>
    <property type="match status" value="1"/>
</dbReference>
<dbReference type="InterPro" id="IPR006566">
    <property type="entry name" value="FBD"/>
</dbReference>
<accession>A0ABQ7Z4B3</accession>
<evidence type="ECO:0000259" key="1">
    <source>
        <dbReference type="PROSITE" id="PS50181"/>
    </source>
</evidence>
<dbReference type="PANTHER" id="PTHR31293:SF26">
    <property type="entry name" value="(RAPE) HYPOTHETICAL PROTEIN"/>
    <property type="match status" value="1"/>
</dbReference>
<protein>
    <recommendedName>
        <fullName evidence="1">F-box domain-containing protein</fullName>
    </recommendedName>
</protein>
<dbReference type="Pfam" id="PF00646">
    <property type="entry name" value="F-box"/>
    <property type="match status" value="1"/>
</dbReference>
<gene>
    <name evidence="2" type="ORF">HID58_072348</name>
</gene>
<keyword evidence="3" id="KW-1185">Reference proteome</keyword>
<dbReference type="Gene3D" id="1.20.1280.50">
    <property type="match status" value="1"/>
</dbReference>
<dbReference type="InterPro" id="IPR053781">
    <property type="entry name" value="F-box_AtFBL13-like"/>
</dbReference>
<dbReference type="PROSITE" id="PS50181">
    <property type="entry name" value="FBOX"/>
    <property type="match status" value="1"/>
</dbReference>
<evidence type="ECO:0000313" key="3">
    <source>
        <dbReference type="Proteomes" id="UP000824890"/>
    </source>
</evidence>
<sequence>MEESFHNDDASPIRRCKLLGPSLIQHSLYNNTQTVKFSLICEDDIGHFTAHTCRWISNAVKRGISDLDLRITMTSTERQCPIPSIVFTSKTLVKFTLSSGTKDPLPLYGYNTHRGGPHDLCHPTIKRITIHRVQILHLSSNTVELMLKCFNHWGSNGGFPFFRNLVKLSFECKTKMGWKVLWSLINNSPKLETLILKVESRSRDEISFLPDEILAHILSFLPTKRAASTSILSRRWRNLFTLMIRIFASQHHLIFDDTNLLHPGKTYHMREVAWKNFRALVETTLSLLQLQQQQDGNRNNSLKKLSLIYTDGINHSMAHTNQLISKALELGAPDLYLRIMPLIIGGKGYHLYKCLPSTAFTSKTLVKLTLETALRIGDVPTGKELYMHHNYIEGSYSHTSGPYDFCHPTIKRITMHRQNVKGIRSLEFYTPNLVYLDCSDRLVWYNYISANCLDTLLEARLDLLSQQHPSPFETQTHPKLISLICNVQILHLSSNTVEFMLLGFDHWGSNGGFPLFGNLVKLSFECKTKKGSKVLWSLIKNSPKLETLILKGFCYIRRNRENINDANVVKVLEIRGYKGTGREVIQVKSFLWELEFLQVMKVQVDEKIDDDKKLQLTKDVLALPKRSSSCQIQFL</sequence>
<dbReference type="SUPFAM" id="SSF52047">
    <property type="entry name" value="RNI-like"/>
    <property type="match status" value="1"/>
</dbReference>
<dbReference type="Proteomes" id="UP000824890">
    <property type="component" value="Unassembled WGS sequence"/>
</dbReference>
<dbReference type="InterPro" id="IPR055294">
    <property type="entry name" value="FBL60-like"/>
</dbReference>
<comment type="caution">
    <text evidence="2">The sequence shown here is derived from an EMBL/GenBank/DDBJ whole genome shotgun (WGS) entry which is preliminary data.</text>
</comment>
<dbReference type="PANTHER" id="PTHR31293">
    <property type="entry name" value="RNI-LIKE SUPERFAMILY PROTEIN"/>
    <property type="match status" value="1"/>
</dbReference>
<dbReference type="InterPro" id="IPR036047">
    <property type="entry name" value="F-box-like_dom_sf"/>
</dbReference>
<proteinExistence type="predicted"/>
<dbReference type="EMBL" id="JAGKQM010000016">
    <property type="protein sequence ID" value="KAH0874986.1"/>
    <property type="molecule type" value="Genomic_DNA"/>
</dbReference>
<dbReference type="InterPro" id="IPR001810">
    <property type="entry name" value="F-box_dom"/>
</dbReference>
<dbReference type="SMART" id="SM00579">
    <property type="entry name" value="FBD"/>
    <property type="match status" value="1"/>
</dbReference>